<dbReference type="Proteomes" id="UP000799770">
    <property type="component" value="Unassembled WGS sequence"/>
</dbReference>
<sequence>MVALPPAIQEKYGDLYVGENWRSAYQNIRTGSMMNRSHKCGVCGGPVTKACYESLHNAFCLTIVKDKNGREVICGERFCVVSPKGCVKHPFSGGIHGYNREVQRLAKGLAIDWGRLQEKDPDYFGDNDNRAKVEPVINDWVSEPWRLYNERNAQLSYLNSQSYRKHQLEPSSSTSSTVDPNNRGPQIRAMTEASSSKKPLRGYKAQRISDPQAIQSQASRRGDILVPTSESKGNLKVVRGNRRAPIDAVTETPEEDDEAPRPRKAMKAKPSAMKKFEKFGSQR</sequence>
<dbReference type="AlphaFoldDB" id="A0A6A5Z7Q6"/>
<feature type="region of interest" description="Disordered" evidence="1">
    <location>
        <begin position="164"/>
        <end position="283"/>
    </location>
</feature>
<evidence type="ECO:0000313" key="3">
    <source>
        <dbReference type="Proteomes" id="UP000799770"/>
    </source>
</evidence>
<gene>
    <name evidence="2" type="ORF">BDV96DRAFT_687805</name>
</gene>
<dbReference type="OrthoDB" id="3682293at2759"/>
<protein>
    <submittedName>
        <fullName evidence="2">Uncharacterized protein</fullName>
    </submittedName>
</protein>
<proteinExistence type="predicted"/>
<evidence type="ECO:0000313" key="2">
    <source>
        <dbReference type="EMBL" id="KAF2115084.1"/>
    </source>
</evidence>
<organism evidence="2 3">
    <name type="scientific">Lophiotrema nucula</name>
    <dbReference type="NCBI Taxonomy" id="690887"/>
    <lineage>
        <taxon>Eukaryota</taxon>
        <taxon>Fungi</taxon>
        <taxon>Dikarya</taxon>
        <taxon>Ascomycota</taxon>
        <taxon>Pezizomycotina</taxon>
        <taxon>Dothideomycetes</taxon>
        <taxon>Pleosporomycetidae</taxon>
        <taxon>Pleosporales</taxon>
        <taxon>Lophiotremataceae</taxon>
        <taxon>Lophiotrema</taxon>
    </lineage>
</organism>
<name>A0A6A5Z7Q6_9PLEO</name>
<reference evidence="2" key="1">
    <citation type="journal article" date="2020" name="Stud. Mycol.">
        <title>101 Dothideomycetes genomes: a test case for predicting lifestyles and emergence of pathogens.</title>
        <authorList>
            <person name="Haridas S."/>
            <person name="Albert R."/>
            <person name="Binder M."/>
            <person name="Bloem J."/>
            <person name="Labutti K."/>
            <person name="Salamov A."/>
            <person name="Andreopoulos B."/>
            <person name="Baker S."/>
            <person name="Barry K."/>
            <person name="Bills G."/>
            <person name="Bluhm B."/>
            <person name="Cannon C."/>
            <person name="Castanera R."/>
            <person name="Culley D."/>
            <person name="Daum C."/>
            <person name="Ezra D."/>
            <person name="Gonzalez J."/>
            <person name="Henrissat B."/>
            <person name="Kuo A."/>
            <person name="Liang C."/>
            <person name="Lipzen A."/>
            <person name="Lutzoni F."/>
            <person name="Magnuson J."/>
            <person name="Mondo S."/>
            <person name="Nolan M."/>
            <person name="Ohm R."/>
            <person name="Pangilinan J."/>
            <person name="Park H.-J."/>
            <person name="Ramirez L."/>
            <person name="Alfaro M."/>
            <person name="Sun H."/>
            <person name="Tritt A."/>
            <person name="Yoshinaga Y."/>
            <person name="Zwiers L.-H."/>
            <person name="Turgeon B."/>
            <person name="Goodwin S."/>
            <person name="Spatafora J."/>
            <person name="Crous P."/>
            <person name="Grigoriev I."/>
        </authorList>
    </citation>
    <scope>NUCLEOTIDE SEQUENCE</scope>
    <source>
        <strain evidence="2">CBS 627.86</strain>
    </source>
</reference>
<keyword evidence="3" id="KW-1185">Reference proteome</keyword>
<feature type="compositionally biased region" description="Polar residues" evidence="1">
    <location>
        <begin position="169"/>
        <end position="184"/>
    </location>
</feature>
<accession>A0A6A5Z7Q6</accession>
<evidence type="ECO:0000256" key="1">
    <source>
        <dbReference type="SAM" id="MobiDB-lite"/>
    </source>
</evidence>
<feature type="compositionally biased region" description="Basic and acidic residues" evidence="1">
    <location>
        <begin position="274"/>
        <end position="283"/>
    </location>
</feature>
<dbReference type="EMBL" id="ML977324">
    <property type="protein sequence ID" value="KAF2115084.1"/>
    <property type="molecule type" value="Genomic_DNA"/>
</dbReference>